<organism evidence="2 3">
    <name type="scientific">Sphingomonas bisphenolicum</name>
    <dbReference type="NCBI Taxonomy" id="296544"/>
    <lineage>
        <taxon>Bacteria</taxon>
        <taxon>Pseudomonadati</taxon>
        <taxon>Pseudomonadota</taxon>
        <taxon>Alphaproteobacteria</taxon>
        <taxon>Sphingomonadales</taxon>
        <taxon>Sphingomonadaceae</taxon>
        <taxon>Sphingomonas</taxon>
    </lineage>
</organism>
<accession>A0ABM7G9U2</accession>
<dbReference type="SUPFAM" id="SSF53474">
    <property type="entry name" value="alpha/beta-Hydrolases"/>
    <property type="match status" value="1"/>
</dbReference>
<dbReference type="PANTHER" id="PTHR43139:SF52">
    <property type="entry name" value="SI:DKEY-122A22.2"/>
    <property type="match status" value="1"/>
</dbReference>
<dbReference type="InterPro" id="IPR000073">
    <property type="entry name" value="AB_hydrolase_1"/>
</dbReference>
<dbReference type="PANTHER" id="PTHR43139">
    <property type="entry name" value="SI:DKEY-122A22.2"/>
    <property type="match status" value="1"/>
</dbReference>
<dbReference type="InterPro" id="IPR029058">
    <property type="entry name" value="AB_hydrolase_fold"/>
</dbReference>
<sequence>MLGLVALLLCLLIAGALYEAWGRYSAARLYPPPGKLVDIGGRRIHIDCRGTGSPTVILESGLGSGGSVDWARVHDALARHTRTCAYDRAGIMWSDPKPGPQNAAAVAEDLHATLAAVGIRGSLVLAGHSIGGPYARVYTARYGDQVAGLVMVDASHPDQVARFAQVIKANVDPTRMLGVMRIATGLSWTGVVRLLTGKDVPNLPREAGAKIAAYTSVSIRGARAELEGFNRTMDQARSVRSFGDRPLVVMTAMAPLTPAQLKGLDLTSQDGARMKQIWKALHNEMTAMSSRGHQLIVPDAGHYIQIDRPDMVIAAVDQVVDAVRADEAHRQGLQQGEKP</sequence>
<evidence type="ECO:0000259" key="1">
    <source>
        <dbReference type="Pfam" id="PF00561"/>
    </source>
</evidence>
<dbReference type="Gene3D" id="3.40.50.1820">
    <property type="entry name" value="alpha/beta hydrolase"/>
    <property type="match status" value="1"/>
</dbReference>
<keyword evidence="3" id="KW-1185">Reference proteome</keyword>
<gene>
    <name evidence="2" type="ORF">SBA_ch2_2290</name>
</gene>
<dbReference type="Pfam" id="PF00561">
    <property type="entry name" value="Abhydrolase_1"/>
    <property type="match status" value="1"/>
</dbReference>
<reference evidence="2" key="1">
    <citation type="submission" date="2018-07" db="EMBL/GenBank/DDBJ databases">
        <title>Complete genome sequence of Sphingomonas bisphenolicum strain AO1, a bisphenol A degradative bacterium isolated from Japanese farm field.</title>
        <authorList>
            <person name="Murakami M."/>
            <person name="Koh M."/>
            <person name="Koba S."/>
            <person name="Matsumura Y."/>
        </authorList>
    </citation>
    <scope>NUCLEOTIDE SEQUENCE</scope>
    <source>
        <strain evidence="2">AO1</strain>
    </source>
</reference>
<protein>
    <recommendedName>
        <fullName evidence="1">AB hydrolase-1 domain-containing protein</fullName>
    </recommendedName>
</protein>
<dbReference type="Proteomes" id="UP001059971">
    <property type="component" value="Chromosome 2"/>
</dbReference>
<dbReference type="InterPro" id="IPR052370">
    <property type="entry name" value="Meta-cleavage_hydrolase"/>
</dbReference>
<dbReference type="EMBL" id="AP018818">
    <property type="protein sequence ID" value="BBF71696.1"/>
    <property type="molecule type" value="Genomic_DNA"/>
</dbReference>
<proteinExistence type="predicted"/>
<name>A0ABM7G9U2_9SPHN</name>
<feature type="domain" description="AB hydrolase-1" evidence="1">
    <location>
        <begin position="54"/>
        <end position="178"/>
    </location>
</feature>
<evidence type="ECO:0000313" key="2">
    <source>
        <dbReference type="EMBL" id="BBF71696.1"/>
    </source>
</evidence>
<evidence type="ECO:0000313" key="3">
    <source>
        <dbReference type="Proteomes" id="UP001059971"/>
    </source>
</evidence>